<keyword evidence="3" id="KW-1185">Reference proteome</keyword>
<dbReference type="EMBL" id="MTQA01000033">
    <property type="protein sequence ID" value="PNP85060.1"/>
    <property type="molecule type" value="Genomic_DNA"/>
</dbReference>
<organism evidence="2 3">
    <name type="scientific">Gibberella nygamai</name>
    <name type="common">Bean root rot disease fungus</name>
    <name type="synonym">Fusarium nygamai</name>
    <dbReference type="NCBI Taxonomy" id="42673"/>
    <lineage>
        <taxon>Eukaryota</taxon>
        <taxon>Fungi</taxon>
        <taxon>Dikarya</taxon>
        <taxon>Ascomycota</taxon>
        <taxon>Pezizomycotina</taxon>
        <taxon>Sordariomycetes</taxon>
        <taxon>Hypocreomycetidae</taxon>
        <taxon>Hypocreales</taxon>
        <taxon>Nectriaceae</taxon>
        <taxon>Fusarium</taxon>
        <taxon>Fusarium fujikuroi species complex</taxon>
    </lineage>
</organism>
<dbReference type="OrthoDB" id="5096681at2759"/>
<dbReference type="Proteomes" id="UP000236664">
    <property type="component" value="Unassembled WGS sequence"/>
</dbReference>
<evidence type="ECO:0000256" key="1">
    <source>
        <dbReference type="SAM" id="SignalP"/>
    </source>
</evidence>
<keyword evidence="1" id="KW-0732">Signal</keyword>
<comment type="caution">
    <text evidence="2">The sequence shown here is derived from an EMBL/GenBank/DDBJ whole genome shotgun (WGS) entry which is preliminary data.</text>
</comment>
<feature type="chain" id="PRO_5014474245" description="Multiprotein-bridging factor 1" evidence="1">
    <location>
        <begin position="18"/>
        <end position="201"/>
    </location>
</feature>
<proteinExistence type="predicted"/>
<accession>A0A2K0WS33</accession>
<evidence type="ECO:0000313" key="2">
    <source>
        <dbReference type="EMBL" id="PNP85060.1"/>
    </source>
</evidence>
<name>A0A2K0WS33_GIBNY</name>
<evidence type="ECO:0008006" key="4">
    <source>
        <dbReference type="Google" id="ProtNLM"/>
    </source>
</evidence>
<feature type="signal peptide" evidence="1">
    <location>
        <begin position="1"/>
        <end position="17"/>
    </location>
</feature>
<gene>
    <name evidence="2" type="ORF">FNYG_01585</name>
</gene>
<sequence>MLFTKIIIWAFATAVAASLTVKEIATKFSIPEANINELLSASDISTISVEKWADFLHTTSKDIRSWSQSAKTAALEEIKVEFKTYMETDKETDTKLAKRQSNREKVQREIDSRIAAYRSAHEADHRRRLAGCPSVRCGVCAAGLTVAYVTALTGCGATALTEEAISAGTLTPVAVVQLGACVGLAHGTYIGGWTFCLGMKK</sequence>
<reference evidence="2 3" key="1">
    <citation type="submission" date="2017-06" db="EMBL/GenBank/DDBJ databases">
        <title>Genome of Fusarium nygamai isolate CS10214.</title>
        <authorList>
            <person name="Gardiner D.M."/>
            <person name="Obanor F."/>
            <person name="Kazan K."/>
        </authorList>
    </citation>
    <scope>NUCLEOTIDE SEQUENCE [LARGE SCALE GENOMIC DNA]</scope>
    <source>
        <strain evidence="2 3">CS10214</strain>
    </source>
</reference>
<evidence type="ECO:0000313" key="3">
    <source>
        <dbReference type="Proteomes" id="UP000236664"/>
    </source>
</evidence>
<protein>
    <recommendedName>
        <fullName evidence="4">Multiprotein-bridging factor 1</fullName>
    </recommendedName>
</protein>
<dbReference type="AlphaFoldDB" id="A0A2K0WS33"/>